<protein>
    <recommendedName>
        <fullName evidence="1">F-box domain-containing protein</fullName>
    </recommendedName>
</protein>
<dbReference type="PROSITE" id="PS50181">
    <property type="entry name" value="FBOX"/>
    <property type="match status" value="1"/>
</dbReference>
<comment type="caution">
    <text evidence="2">The sequence shown here is derived from an EMBL/GenBank/DDBJ whole genome shotgun (WGS) entry which is preliminary data.</text>
</comment>
<dbReference type="Proteomes" id="UP001391051">
    <property type="component" value="Unassembled WGS sequence"/>
</dbReference>
<dbReference type="Pfam" id="PF00646">
    <property type="entry name" value="F-box"/>
    <property type="match status" value="1"/>
</dbReference>
<feature type="domain" description="F-box" evidence="1">
    <location>
        <begin position="56"/>
        <end position="105"/>
    </location>
</feature>
<gene>
    <name evidence="2" type="ORF">PG986_009526</name>
</gene>
<dbReference type="EMBL" id="JAQQWE010000006">
    <property type="protein sequence ID" value="KAK7948640.1"/>
    <property type="molecule type" value="Genomic_DNA"/>
</dbReference>
<name>A0ABR1Q866_9PEZI</name>
<dbReference type="InterPro" id="IPR001810">
    <property type="entry name" value="F-box_dom"/>
</dbReference>
<dbReference type="SUPFAM" id="SSF81383">
    <property type="entry name" value="F-box domain"/>
    <property type="match status" value="1"/>
</dbReference>
<dbReference type="SUPFAM" id="SSF69322">
    <property type="entry name" value="Tricorn protease domain 2"/>
    <property type="match status" value="1"/>
</dbReference>
<dbReference type="Gene3D" id="1.20.1280.50">
    <property type="match status" value="1"/>
</dbReference>
<sequence>MEQTLAHALGGLKLADGQIDHHAREANLSYLVQGGSLTTNEIRLLRGLLSQFTFQTDILSKLPVELVIAVVRHLQLRDIWSCLTVSKTWRSRLMSQDISRALSDVHFPAISYTWGESARRGTSAAKSISSLFIQAVRASLRCNKTPFRSELVNKFSWKYERYFSINPEEYDRYPKPSNDSGLACDSLYAYGRIAWAYESHTFVIDCLNTWKRRIYSSSSSKLFTPVMQLEALGSKLLVASVLKRTFFAWDIETGRLEQVKLPSWVQTCTTEGDRVAFVTRDKQLYVWKYGASLLSVDVTSISPPLDDAKATPVAIAHPNDEDTIFMATKRVSSDKATTLVVYEFNKLRFVRSYEGQLPDDINLQSTTSGFGEKEVHYWADFEKTNSYGLYALCHTDVGRQKHPDQHAGRICTTQFDIYHKQFVEQRFELPMFYPKTKHRVWNNCLVFGGMKWLDDGEITVVVHQPGLEQHRPASRRGIPWLDTEAEPDFEHFDPHPRAIIHDDNFMIALFYNGYVVWRLDSRPSRPKATAPQPS</sequence>
<organism evidence="2 3">
    <name type="scientific">Apiospora aurea</name>
    <dbReference type="NCBI Taxonomy" id="335848"/>
    <lineage>
        <taxon>Eukaryota</taxon>
        <taxon>Fungi</taxon>
        <taxon>Dikarya</taxon>
        <taxon>Ascomycota</taxon>
        <taxon>Pezizomycotina</taxon>
        <taxon>Sordariomycetes</taxon>
        <taxon>Xylariomycetidae</taxon>
        <taxon>Amphisphaeriales</taxon>
        <taxon>Apiosporaceae</taxon>
        <taxon>Apiospora</taxon>
    </lineage>
</organism>
<accession>A0ABR1Q866</accession>
<reference evidence="2 3" key="1">
    <citation type="submission" date="2023-01" db="EMBL/GenBank/DDBJ databases">
        <title>Analysis of 21 Apiospora genomes using comparative genomics revels a genus with tremendous synthesis potential of carbohydrate active enzymes and secondary metabolites.</title>
        <authorList>
            <person name="Sorensen T."/>
        </authorList>
    </citation>
    <scope>NUCLEOTIDE SEQUENCE [LARGE SCALE GENOMIC DNA]</scope>
    <source>
        <strain evidence="2 3">CBS 24483</strain>
    </source>
</reference>
<keyword evidence="3" id="KW-1185">Reference proteome</keyword>
<proteinExistence type="predicted"/>
<evidence type="ECO:0000313" key="2">
    <source>
        <dbReference type="EMBL" id="KAK7948640.1"/>
    </source>
</evidence>
<evidence type="ECO:0000259" key="1">
    <source>
        <dbReference type="PROSITE" id="PS50181"/>
    </source>
</evidence>
<dbReference type="RefSeq" id="XP_066698146.1">
    <property type="nucleotide sequence ID" value="XM_066845748.1"/>
</dbReference>
<dbReference type="CDD" id="cd09917">
    <property type="entry name" value="F-box_SF"/>
    <property type="match status" value="1"/>
</dbReference>
<dbReference type="GeneID" id="92078810"/>
<dbReference type="InterPro" id="IPR036047">
    <property type="entry name" value="F-box-like_dom_sf"/>
</dbReference>
<evidence type="ECO:0000313" key="3">
    <source>
        <dbReference type="Proteomes" id="UP001391051"/>
    </source>
</evidence>